<proteinExistence type="inferred from homology"/>
<evidence type="ECO:0000256" key="1">
    <source>
        <dbReference type="ARBA" id="ARBA00001933"/>
    </source>
</evidence>
<protein>
    <recommendedName>
        <fullName evidence="10">cystathionine gamma-synthase</fullName>
        <ecNumber evidence="10">2.5.1.48</ecNumber>
    </recommendedName>
    <alternativeName>
        <fullName evidence="11">O-succinylhomoserine (thiol)-lyase</fullName>
    </alternativeName>
</protein>
<dbReference type="FunFam" id="3.90.1150.10:FF:000063">
    <property type="entry name" value="Probable cystathionine gamma-synthase"/>
    <property type="match status" value="1"/>
</dbReference>
<dbReference type="Pfam" id="PF01053">
    <property type="entry name" value="Cys_Met_Meta_PP"/>
    <property type="match status" value="1"/>
</dbReference>
<keyword evidence="2" id="KW-0028">Amino-acid biosynthesis</keyword>
<comment type="catalytic activity">
    <reaction evidence="6">
        <text>O-succinyl-L-homoserine + L-cysteine = L,L-cystathionine + succinate + H(+)</text>
        <dbReference type="Rhea" id="RHEA:20397"/>
        <dbReference type="ChEBI" id="CHEBI:15378"/>
        <dbReference type="ChEBI" id="CHEBI:30031"/>
        <dbReference type="ChEBI" id="CHEBI:35235"/>
        <dbReference type="ChEBI" id="CHEBI:57661"/>
        <dbReference type="ChEBI" id="CHEBI:58161"/>
        <dbReference type="EC" id="2.5.1.48"/>
    </reaction>
</comment>
<dbReference type="Gene3D" id="3.40.640.10">
    <property type="entry name" value="Type I PLP-dependent aspartate aminotransferase-like (Major domain)"/>
    <property type="match status" value="1"/>
</dbReference>
<dbReference type="HOGENOM" id="CLU_011302_1_0_1"/>
<organism evidence="14 15">
    <name type="scientific">Cyphellophora europaea (strain CBS 101466)</name>
    <name type="common">Phialophora europaea</name>
    <dbReference type="NCBI Taxonomy" id="1220924"/>
    <lineage>
        <taxon>Eukaryota</taxon>
        <taxon>Fungi</taxon>
        <taxon>Dikarya</taxon>
        <taxon>Ascomycota</taxon>
        <taxon>Pezizomycotina</taxon>
        <taxon>Eurotiomycetes</taxon>
        <taxon>Chaetothyriomycetidae</taxon>
        <taxon>Chaetothyriales</taxon>
        <taxon>Cyphellophoraceae</taxon>
        <taxon>Cyphellophora</taxon>
    </lineage>
</organism>
<keyword evidence="4 12" id="KW-0663">Pyridoxal phosphate</keyword>
<dbReference type="FunFam" id="3.40.640.10:FF:000111">
    <property type="entry name" value="Cystathionine gamma-synthase"/>
    <property type="match status" value="1"/>
</dbReference>
<dbReference type="InterPro" id="IPR000277">
    <property type="entry name" value="Cys/Met-Metab_PyrdxlP-dep_enz"/>
</dbReference>
<comment type="similarity">
    <text evidence="9">Belongs to the trans-sulfuration enzymes family. MET7 subfamily.</text>
</comment>
<sequence>MLAAVGAPVPNDPHAVSVSLPSWKANVGYEEGEEWVLSKMKTGYPRFFIHLTIQELAREIVNKYGKGDEAVMLFPSPATAKRCQRFFYDQAKDIPITAVRLLNLEPKMSSNEHDTVLSGVYCVFFPKEHFGVAKQVWQHTGDGVSSRRGEFCLKALRDGFLQPVAAPGRIRSDSLYTKGPRRYQRGGSQNNINFLVNPPETPSNGPIPEDRDYSTFVEERFGRNLNMQLAEKAKIAIRRRIAGCLTEDSELEVALGKPSRSSDGRLSGLTEDHVFLYPTGMSAIFNTHRILLAHAQANDQEPRRSVCYGFPYIDTLKILQKWGAGCQFYGFGSSEDLDDLEQRLQNGERFMALFTEFPSNPLLKSPDLKRIRQLADQYDFAVVVDETVGNLININVLPYADVVVSSLTKVFSGETNVMGGSGILNPRSKMYQTLRKTIDKEYEDNYWAEDAVFMERNSRDFVSRIERVNVNSEAVASILKDDVNVKAVYYPKYSPTKPNYDACRNANGGYGGLLSVIFLRHEQAVAFFDALEVQKGPSLGTNFTLACPYTVLAHYGELDWTASWGVEADLVRISIGLEETSELVGEVKSALAAAGRV</sequence>
<dbReference type="GO" id="GO:0003962">
    <property type="term" value="F:cystathionine gamma-synthase activity"/>
    <property type="evidence" value="ECO:0007669"/>
    <property type="project" value="UniProtKB-EC"/>
</dbReference>
<evidence type="ECO:0000256" key="12">
    <source>
        <dbReference type="RuleBase" id="RU362118"/>
    </source>
</evidence>
<dbReference type="STRING" id="1220924.W2RN60"/>
<comment type="pathway">
    <text evidence="8">Amino-acid biosynthesis; L-methionine biosynthesis via de novo pathway; L-cystathionine from O-succinyl-L-homoserine: step 1/1.</text>
</comment>
<dbReference type="Proteomes" id="UP000030752">
    <property type="component" value="Unassembled WGS sequence"/>
</dbReference>
<dbReference type="RefSeq" id="XP_008720100.1">
    <property type="nucleotide sequence ID" value="XM_008721878.1"/>
</dbReference>
<evidence type="ECO:0000313" key="14">
    <source>
        <dbReference type="EMBL" id="ETN37931.1"/>
    </source>
</evidence>
<gene>
    <name evidence="14" type="ORF">HMPREF1541_07554</name>
</gene>
<dbReference type="SUPFAM" id="SSF53383">
    <property type="entry name" value="PLP-dependent transferases"/>
    <property type="match status" value="1"/>
</dbReference>
<dbReference type="Gene3D" id="3.90.1150.10">
    <property type="entry name" value="Aspartate Aminotransferase, domain 1"/>
    <property type="match status" value="1"/>
</dbReference>
<dbReference type="AlphaFoldDB" id="W2RN60"/>
<evidence type="ECO:0000256" key="8">
    <source>
        <dbReference type="ARBA" id="ARBA00060510"/>
    </source>
</evidence>
<evidence type="ECO:0000256" key="10">
    <source>
        <dbReference type="ARBA" id="ARBA00066530"/>
    </source>
</evidence>
<dbReference type="GeneID" id="19974893"/>
<dbReference type="EC" id="2.5.1.48" evidence="10"/>
<evidence type="ECO:0000256" key="13">
    <source>
        <dbReference type="SAM" id="MobiDB-lite"/>
    </source>
</evidence>
<evidence type="ECO:0000256" key="7">
    <source>
        <dbReference type="ARBA" id="ARBA00058439"/>
    </source>
</evidence>
<feature type="region of interest" description="Disordered" evidence="13">
    <location>
        <begin position="173"/>
        <end position="210"/>
    </location>
</feature>
<dbReference type="PANTHER" id="PTHR42699">
    <property type="match status" value="1"/>
</dbReference>
<dbReference type="eggNOG" id="KOG0053">
    <property type="taxonomic scope" value="Eukaryota"/>
</dbReference>
<comment type="cofactor">
    <cofactor evidence="1 12">
        <name>pyridoxal 5'-phosphate</name>
        <dbReference type="ChEBI" id="CHEBI:597326"/>
    </cofactor>
</comment>
<dbReference type="GO" id="GO:0019346">
    <property type="term" value="P:transsulfuration"/>
    <property type="evidence" value="ECO:0007669"/>
    <property type="project" value="InterPro"/>
</dbReference>
<evidence type="ECO:0000256" key="4">
    <source>
        <dbReference type="ARBA" id="ARBA00022898"/>
    </source>
</evidence>
<evidence type="ECO:0000256" key="3">
    <source>
        <dbReference type="ARBA" id="ARBA00022679"/>
    </source>
</evidence>
<keyword evidence="3" id="KW-0808">Transferase</keyword>
<dbReference type="InterPro" id="IPR015422">
    <property type="entry name" value="PyrdxlP-dep_Trfase_small"/>
</dbReference>
<dbReference type="VEuPathDB" id="FungiDB:HMPREF1541_07554"/>
<evidence type="ECO:0000256" key="5">
    <source>
        <dbReference type="ARBA" id="ARBA00023167"/>
    </source>
</evidence>
<dbReference type="FunCoup" id="W2RN60">
    <property type="interactions" value="170"/>
</dbReference>
<dbReference type="PANTHER" id="PTHR42699:SF1">
    <property type="entry name" value="CYSTATHIONINE GAMMA-SYNTHASE-RELATED"/>
    <property type="match status" value="1"/>
</dbReference>
<evidence type="ECO:0000256" key="6">
    <source>
        <dbReference type="ARBA" id="ARBA00051441"/>
    </source>
</evidence>
<evidence type="ECO:0000256" key="11">
    <source>
        <dbReference type="ARBA" id="ARBA00083849"/>
    </source>
</evidence>
<dbReference type="InterPro" id="IPR015421">
    <property type="entry name" value="PyrdxlP-dep_Trfase_major"/>
</dbReference>
<name>W2RN60_CYPE1</name>
<evidence type="ECO:0000256" key="9">
    <source>
        <dbReference type="ARBA" id="ARBA00061376"/>
    </source>
</evidence>
<dbReference type="EMBL" id="KB822723">
    <property type="protein sequence ID" value="ETN37931.1"/>
    <property type="molecule type" value="Genomic_DNA"/>
</dbReference>
<keyword evidence="15" id="KW-1185">Reference proteome</keyword>
<dbReference type="InParanoid" id="W2RN60"/>
<evidence type="ECO:0000313" key="15">
    <source>
        <dbReference type="Proteomes" id="UP000030752"/>
    </source>
</evidence>
<dbReference type="InterPro" id="IPR051750">
    <property type="entry name" value="Trans-sulfuration_enzymes"/>
</dbReference>
<reference evidence="14 15" key="1">
    <citation type="submission" date="2013-03" db="EMBL/GenBank/DDBJ databases">
        <title>The Genome Sequence of Phialophora europaea CBS 101466.</title>
        <authorList>
            <consortium name="The Broad Institute Genomics Platform"/>
            <person name="Cuomo C."/>
            <person name="de Hoog S."/>
            <person name="Gorbushina A."/>
            <person name="Walker B."/>
            <person name="Young S.K."/>
            <person name="Zeng Q."/>
            <person name="Gargeya S."/>
            <person name="Fitzgerald M."/>
            <person name="Haas B."/>
            <person name="Abouelleil A."/>
            <person name="Allen A.W."/>
            <person name="Alvarado L."/>
            <person name="Arachchi H.M."/>
            <person name="Berlin A.M."/>
            <person name="Chapman S.B."/>
            <person name="Gainer-Dewar J."/>
            <person name="Goldberg J."/>
            <person name="Griggs A."/>
            <person name="Gujja S."/>
            <person name="Hansen M."/>
            <person name="Howarth C."/>
            <person name="Imamovic A."/>
            <person name="Ireland A."/>
            <person name="Larimer J."/>
            <person name="McCowan C."/>
            <person name="Murphy C."/>
            <person name="Pearson M."/>
            <person name="Poon T.W."/>
            <person name="Priest M."/>
            <person name="Roberts A."/>
            <person name="Saif S."/>
            <person name="Shea T."/>
            <person name="Sisk P."/>
            <person name="Sykes S."/>
            <person name="Wortman J."/>
            <person name="Nusbaum C."/>
            <person name="Birren B."/>
        </authorList>
    </citation>
    <scope>NUCLEOTIDE SEQUENCE [LARGE SCALE GENOMIC DNA]</scope>
    <source>
        <strain evidence="14 15">CBS 101466</strain>
    </source>
</reference>
<dbReference type="InterPro" id="IPR015424">
    <property type="entry name" value="PyrdxlP-dep_Trfase"/>
</dbReference>
<dbReference type="OrthoDB" id="10047078at2759"/>
<accession>W2RN60</accession>
<dbReference type="GO" id="GO:0030170">
    <property type="term" value="F:pyridoxal phosphate binding"/>
    <property type="evidence" value="ECO:0007669"/>
    <property type="project" value="InterPro"/>
</dbReference>
<keyword evidence="5" id="KW-0486">Methionine biosynthesis</keyword>
<dbReference type="GO" id="GO:0009086">
    <property type="term" value="P:methionine biosynthetic process"/>
    <property type="evidence" value="ECO:0007669"/>
    <property type="project" value="UniProtKB-KW"/>
</dbReference>
<evidence type="ECO:0000256" key="2">
    <source>
        <dbReference type="ARBA" id="ARBA00022605"/>
    </source>
</evidence>
<comment type="function">
    <text evidence="7">Catalyzes the formation of L-cystathionine from O-succinyl-L-homoserine (OSHS) and L-cysteine, via a gamma-replacement reaction. In the absence of thiol, catalyzes gamma-elimination to form 2-oxobutanoate, succinate and ammonia.</text>
</comment>